<dbReference type="EMBL" id="BAAAGU010000001">
    <property type="protein sequence ID" value="GAA0628851.1"/>
    <property type="molecule type" value="Genomic_DNA"/>
</dbReference>
<reference evidence="2" key="1">
    <citation type="journal article" date="2019" name="Int. J. Syst. Evol. Microbiol.">
        <title>The Global Catalogue of Microorganisms (GCM) 10K type strain sequencing project: providing services to taxonomists for standard genome sequencing and annotation.</title>
        <authorList>
            <consortium name="The Broad Institute Genomics Platform"/>
            <consortium name="The Broad Institute Genome Sequencing Center for Infectious Disease"/>
            <person name="Wu L."/>
            <person name="Ma J."/>
        </authorList>
    </citation>
    <scope>NUCLEOTIDE SEQUENCE [LARGE SCALE GENOMIC DNA]</scope>
    <source>
        <strain evidence="2">JCM 10367</strain>
    </source>
</reference>
<evidence type="ECO:0000313" key="1">
    <source>
        <dbReference type="EMBL" id="GAA0628851.1"/>
    </source>
</evidence>
<evidence type="ECO:0000313" key="2">
    <source>
        <dbReference type="Proteomes" id="UP001500724"/>
    </source>
</evidence>
<comment type="caution">
    <text evidence="1">The sequence shown here is derived from an EMBL/GenBank/DDBJ whole genome shotgun (WGS) entry which is preliminary data.</text>
</comment>
<protein>
    <submittedName>
        <fullName evidence="1">Uncharacterized protein</fullName>
    </submittedName>
</protein>
<sequence>MIRRFPTEDVTIGGVTERFTLLESADETPHWRRSVRARGLTALPVNFATERGL</sequence>
<gene>
    <name evidence="1" type="ORF">GCM10009535_00180</name>
</gene>
<dbReference type="Proteomes" id="UP001500724">
    <property type="component" value="Unassembled WGS sequence"/>
</dbReference>
<accession>A0ABP3S8M1</accession>
<keyword evidence="2" id="KW-1185">Reference proteome</keyword>
<organism evidence="1 2">
    <name type="scientific">Streptomyces thermocarboxydovorans</name>
    <dbReference type="NCBI Taxonomy" id="59298"/>
    <lineage>
        <taxon>Bacteria</taxon>
        <taxon>Bacillati</taxon>
        <taxon>Actinomycetota</taxon>
        <taxon>Actinomycetes</taxon>
        <taxon>Kitasatosporales</taxon>
        <taxon>Streptomycetaceae</taxon>
        <taxon>Streptomyces</taxon>
    </lineage>
</organism>
<name>A0ABP3S8M1_9ACTN</name>
<proteinExistence type="predicted"/>